<dbReference type="RefSeq" id="WP_077110296.1">
    <property type="nucleotide sequence ID" value="NZ_JAFBFH010000044.1"/>
</dbReference>
<dbReference type="GO" id="GO:0016853">
    <property type="term" value="F:isomerase activity"/>
    <property type="evidence" value="ECO:0007669"/>
    <property type="project" value="UniProtKB-KW"/>
</dbReference>
<comment type="subcellular location">
    <subcellularLocation>
        <location evidence="2">Cytoplasm</location>
    </subcellularLocation>
</comment>
<keyword evidence="3" id="KW-0413">Isomerase</keyword>
<keyword evidence="1 2" id="KW-0963">Cytoplasm</keyword>
<keyword evidence="4" id="KW-1185">Reference proteome</keyword>
<dbReference type="InterPro" id="IPR036249">
    <property type="entry name" value="Thioredoxin-like_sf"/>
</dbReference>
<dbReference type="InterPro" id="IPR046404">
    <property type="entry name" value="Adapter_SpxH"/>
</dbReference>
<dbReference type="CDD" id="cd03025">
    <property type="entry name" value="DsbA_FrnE_like"/>
    <property type="match status" value="1"/>
</dbReference>
<dbReference type="HAMAP" id="MF_02245">
    <property type="entry name" value="Adapter_SpxH"/>
    <property type="match status" value="1"/>
</dbReference>
<sequence length="276" mass="32175">MEWKSQKELKAKYMQNKPVEMYVFVDPFCMDCWMLSPIVKKLQIQYGDYFTIKHVLAGDLTALNSCKLNNRKEQLTNSSTPSKKMKHMPHLAAISIKAAELQGKRAGIRYLRRLQELLFMEQEDITDLYVLEQCADHVGLDCKEFLRDLYSSSAARAFQCDVIIATEMNVAEMPAIVFFNERIEDEGLKISGLYSYDIYVHILTEMLGGYVQPTELPPLELYLSANPMISTQDLAMIYDMPFQTIERKMKKLQLQRRVKRIQTQNGSYWKYIAYEQ</sequence>
<dbReference type="SUPFAM" id="SSF52833">
    <property type="entry name" value="Thioredoxin-like"/>
    <property type="match status" value="1"/>
</dbReference>
<dbReference type="PANTHER" id="PTHR13887:SF47">
    <property type="entry name" value="CLPXP ADAPTER PROTEIN SPXH"/>
    <property type="match status" value="1"/>
</dbReference>
<name>A0ABS2RCH6_9BACI</name>
<evidence type="ECO:0000313" key="4">
    <source>
        <dbReference type="Proteomes" id="UP000823485"/>
    </source>
</evidence>
<dbReference type="Gene3D" id="1.10.472.60">
    <property type="entry name" value="putative protein disulfide isomerase domain"/>
    <property type="match status" value="1"/>
</dbReference>
<evidence type="ECO:0000256" key="1">
    <source>
        <dbReference type="ARBA" id="ARBA00022490"/>
    </source>
</evidence>
<dbReference type="Pfam" id="PF13743">
    <property type="entry name" value="Thioredoxin_5"/>
    <property type="match status" value="1"/>
</dbReference>
<dbReference type="Proteomes" id="UP000823485">
    <property type="component" value="Unassembled WGS sequence"/>
</dbReference>
<dbReference type="Gene3D" id="3.40.30.10">
    <property type="entry name" value="Glutaredoxin"/>
    <property type="match status" value="1"/>
</dbReference>
<reference evidence="3 4" key="1">
    <citation type="submission" date="2021-01" db="EMBL/GenBank/DDBJ databases">
        <title>Genomic Encyclopedia of Type Strains, Phase IV (KMG-IV): sequencing the most valuable type-strain genomes for metagenomic binning, comparative biology and taxonomic classification.</title>
        <authorList>
            <person name="Goeker M."/>
        </authorList>
    </citation>
    <scope>NUCLEOTIDE SEQUENCE [LARGE SCALE GENOMIC DNA]</scope>
    <source>
        <strain evidence="3 4">DSM 105453</strain>
    </source>
</reference>
<evidence type="ECO:0000256" key="2">
    <source>
        <dbReference type="HAMAP-Rule" id="MF_02245"/>
    </source>
</evidence>
<organism evidence="3 4">
    <name type="scientific">Siminovitchia thermophila</name>
    <dbReference type="NCBI Taxonomy" id="1245522"/>
    <lineage>
        <taxon>Bacteria</taxon>
        <taxon>Bacillati</taxon>
        <taxon>Bacillota</taxon>
        <taxon>Bacilli</taxon>
        <taxon>Bacillales</taxon>
        <taxon>Bacillaceae</taxon>
        <taxon>Siminovitchia</taxon>
    </lineage>
</organism>
<dbReference type="EMBL" id="JAFBFH010000044">
    <property type="protein sequence ID" value="MBM7717357.1"/>
    <property type="molecule type" value="Genomic_DNA"/>
</dbReference>
<dbReference type="PANTHER" id="PTHR13887">
    <property type="entry name" value="GLUTATHIONE S-TRANSFERASE KAPPA"/>
    <property type="match status" value="1"/>
</dbReference>
<protein>
    <recommendedName>
        <fullName evidence="2">ClpXP adapter protein SpxH</fullName>
    </recommendedName>
</protein>
<comment type="caution">
    <text evidence="3">The sequence shown here is derived from an EMBL/GenBank/DDBJ whole genome shotgun (WGS) entry which is preliminary data.</text>
</comment>
<comment type="function">
    <text evidence="2">Adapter protein required for efficient degradation of Spx by ClpXP under non-stress conditions. Interaction with Spx stabilizes Spx and exposes the C-terminus of Spx for recognition and proteolysis by ClpXP.</text>
</comment>
<proteinExistence type="inferred from homology"/>
<comment type="subunit">
    <text evidence="2">Interacts with Spx.</text>
</comment>
<accession>A0ABS2RCH6</accession>
<evidence type="ECO:0000313" key="3">
    <source>
        <dbReference type="EMBL" id="MBM7717357.1"/>
    </source>
</evidence>
<gene>
    <name evidence="2" type="primary">spxH</name>
    <name evidence="3" type="ORF">JOC94_004384</name>
</gene>
<comment type="similarity">
    <text evidence="2">Belongs to the SpxH family.</text>
</comment>